<feature type="region of interest" description="Disordered" evidence="1">
    <location>
        <begin position="67"/>
        <end position="93"/>
    </location>
</feature>
<dbReference type="Proteomes" id="UP000663879">
    <property type="component" value="Unassembled WGS sequence"/>
</dbReference>
<proteinExistence type="predicted"/>
<keyword evidence="3" id="KW-1185">Reference proteome</keyword>
<feature type="compositionally biased region" description="Low complexity" evidence="1">
    <location>
        <begin position="71"/>
        <end position="87"/>
    </location>
</feature>
<accession>A0A813M1Q1</accession>
<dbReference type="EMBL" id="CAJNOC010000013">
    <property type="protein sequence ID" value="CAF0705808.1"/>
    <property type="molecule type" value="Genomic_DNA"/>
</dbReference>
<evidence type="ECO:0000313" key="2">
    <source>
        <dbReference type="EMBL" id="CAF0705808.1"/>
    </source>
</evidence>
<reference evidence="2" key="1">
    <citation type="submission" date="2021-02" db="EMBL/GenBank/DDBJ databases">
        <authorList>
            <person name="Nowell W R."/>
        </authorList>
    </citation>
    <scope>NUCLEOTIDE SEQUENCE</scope>
    <source>
        <strain evidence="2">Ploen Becks lab</strain>
    </source>
</reference>
<evidence type="ECO:0000313" key="3">
    <source>
        <dbReference type="Proteomes" id="UP000663879"/>
    </source>
</evidence>
<comment type="caution">
    <text evidence="2">The sequence shown here is derived from an EMBL/GenBank/DDBJ whole genome shotgun (WGS) entry which is preliminary data.</text>
</comment>
<protein>
    <submittedName>
        <fullName evidence="2">Uncharacterized protein</fullName>
    </submittedName>
</protein>
<organism evidence="2 3">
    <name type="scientific">Brachionus calyciflorus</name>
    <dbReference type="NCBI Taxonomy" id="104777"/>
    <lineage>
        <taxon>Eukaryota</taxon>
        <taxon>Metazoa</taxon>
        <taxon>Spiralia</taxon>
        <taxon>Gnathifera</taxon>
        <taxon>Rotifera</taxon>
        <taxon>Eurotatoria</taxon>
        <taxon>Monogononta</taxon>
        <taxon>Pseudotrocha</taxon>
        <taxon>Ploima</taxon>
        <taxon>Brachionidae</taxon>
        <taxon>Brachionus</taxon>
    </lineage>
</organism>
<gene>
    <name evidence="2" type="ORF">OXX778_LOCUS296</name>
</gene>
<name>A0A813M1Q1_9BILA</name>
<dbReference type="AlphaFoldDB" id="A0A813M1Q1"/>
<sequence>MNPAEKQRPIGTLQDINHSNCIPNKYFNQTISLLQRNNDYFPKTIYNKIIANHSNFFPINNAKSDTVAHSHNNNNITPTPTHNNNNNDNKRPTISQTTFYNTKNNSCRLEQNFNEPICIRNSPSRIDISLDKFTLSLNKPLNLLKRNDVNEKAYKLDENIRKIKCYYTNPTSLCNKKNFLE</sequence>
<evidence type="ECO:0000256" key="1">
    <source>
        <dbReference type="SAM" id="MobiDB-lite"/>
    </source>
</evidence>